<dbReference type="InterPro" id="IPR029044">
    <property type="entry name" value="Nucleotide-diphossugar_trans"/>
</dbReference>
<proteinExistence type="predicted"/>
<feature type="domain" description="Glycosyltransferase 2-like" evidence="1">
    <location>
        <begin position="16"/>
        <end position="129"/>
    </location>
</feature>
<protein>
    <recommendedName>
        <fullName evidence="1">Glycosyltransferase 2-like domain-containing protein</fullName>
    </recommendedName>
</protein>
<organism evidence="2 3">
    <name type="scientific">Candidatus Raymondbacteria bacterium RIFOXYD12_FULL_49_13</name>
    <dbReference type="NCBI Taxonomy" id="1817890"/>
    <lineage>
        <taxon>Bacteria</taxon>
        <taxon>Raymondiibacteriota</taxon>
    </lineage>
</organism>
<dbReference type="SUPFAM" id="SSF53448">
    <property type="entry name" value="Nucleotide-diphospho-sugar transferases"/>
    <property type="match status" value="1"/>
</dbReference>
<dbReference type="AlphaFoldDB" id="A0A1F7FGE6"/>
<evidence type="ECO:0000259" key="1">
    <source>
        <dbReference type="Pfam" id="PF00535"/>
    </source>
</evidence>
<evidence type="ECO:0000313" key="2">
    <source>
        <dbReference type="EMBL" id="OGK05693.1"/>
    </source>
</evidence>
<name>A0A1F7FGE6_UNCRA</name>
<accession>A0A1F7FGE6</accession>
<evidence type="ECO:0000313" key="3">
    <source>
        <dbReference type="Proteomes" id="UP000179243"/>
    </source>
</evidence>
<dbReference type="EMBL" id="MFYX01000050">
    <property type="protein sequence ID" value="OGK05693.1"/>
    <property type="molecule type" value="Genomic_DNA"/>
</dbReference>
<dbReference type="PROSITE" id="PS51257">
    <property type="entry name" value="PROKAR_LIPOPROTEIN"/>
    <property type="match status" value="1"/>
</dbReference>
<comment type="caution">
    <text evidence="2">The sequence shown here is derived from an EMBL/GenBank/DDBJ whole genome shotgun (WGS) entry which is preliminary data.</text>
</comment>
<dbReference type="Proteomes" id="UP000179243">
    <property type="component" value="Unassembled WGS sequence"/>
</dbReference>
<dbReference type="PANTHER" id="PTHR43685">
    <property type="entry name" value="GLYCOSYLTRANSFERASE"/>
    <property type="match status" value="1"/>
</dbReference>
<dbReference type="Gene3D" id="3.90.550.10">
    <property type="entry name" value="Spore Coat Polysaccharide Biosynthesis Protein SpsA, Chain A"/>
    <property type="match status" value="1"/>
</dbReference>
<dbReference type="InterPro" id="IPR001173">
    <property type="entry name" value="Glyco_trans_2-like"/>
</dbReference>
<dbReference type="Pfam" id="PF00535">
    <property type="entry name" value="Glycos_transf_2"/>
    <property type="match status" value="1"/>
</dbReference>
<sequence>MKLKNKTMNGAQPLVSIITACFNARPTIGQAIDSVRSQTYQNIEYIIIDGGSSDGTVEIIKGNANAVSFFISEPDNGIADAWNKGLARAKGSIVGLLNADDALDPRAVETIVAGIGTDERVVTYGITKMFEHAMTDVVFEMKPQYNKERLEYGFGFMHTSCFTTRIVYDIVGGFDTRYRIAIDTDFLLRCIRAGIPFKPLCNVVYMRSGGLSDHRVIAARIEYYGQLLRYGYPPLRIGIAAVRFAYFELRRRVVRFLKHAIGKA</sequence>
<dbReference type="CDD" id="cd06433">
    <property type="entry name" value="GT_2_WfgS_like"/>
    <property type="match status" value="1"/>
</dbReference>
<dbReference type="InterPro" id="IPR050834">
    <property type="entry name" value="Glycosyltransf_2"/>
</dbReference>
<reference evidence="2 3" key="1">
    <citation type="journal article" date="2016" name="Nat. Commun.">
        <title>Thousands of microbial genomes shed light on interconnected biogeochemical processes in an aquifer system.</title>
        <authorList>
            <person name="Anantharaman K."/>
            <person name="Brown C.T."/>
            <person name="Hug L.A."/>
            <person name="Sharon I."/>
            <person name="Castelle C.J."/>
            <person name="Probst A.J."/>
            <person name="Thomas B.C."/>
            <person name="Singh A."/>
            <person name="Wilkins M.J."/>
            <person name="Karaoz U."/>
            <person name="Brodie E.L."/>
            <person name="Williams K.H."/>
            <person name="Hubbard S.S."/>
            <person name="Banfield J.F."/>
        </authorList>
    </citation>
    <scope>NUCLEOTIDE SEQUENCE [LARGE SCALE GENOMIC DNA]</scope>
</reference>
<dbReference type="PANTHER" id="PTHR43685:SF2">
    <property type="entry name" value="GLYCOSYLTRANSFERASE 2-LIKE DOMAIN-CONTAINING PROTEIN"/>
    <property type="match status" value="1"/>
</dbReference>
<gene>
    <name evidence="2" type="ORF">A2519_03845</name>
</gene>